<evidence type="ECO:0000313" key="2">
    <source>
        <dbReference type="Proteomes" id="UP000198858"/>
    </source>
</evidence>
<dbReference type="Proteomes" id="UP000198858">
    <property type="component" value="Chromosome I"/>
</dbReference>
<dbReference type="RefSeq" id="WP_089661115.1">
    <property type="nucleotide sequence ID" value="NZ_LT629745.1"/>
</dbReference>
<dbReference type="EMBL" id="LT629745">
    <property type="protein sequence ID" value="SDR67752.1"/>
    <property type="molecule type" value="Genomic_DNA"/>
</dbReference>
<organism evidence="1 2">
    <name type="scientific">Christiangramia echinicola</name>
    <dbReference type="NCBI Taxonomy" id="279359"/>
    <lineage>
        <taxon>Bacteria</taxon>
        <taxon>Pseudomonadati</taxon>
        <taxon>Bacteroidota</taxon>
        <taxon>Flavobacteriia</taxon>
        <taxon>Flavobacteriales</taxon>
        <taxon>Flavobacteriaceae</taxon>
        <taxon>Christiangramia</taxon>
    </lineage>
</organism>
<reference evidence="1 2" key="1">
    <citation type="submission" date="2016-10" db="EMBL/GenBank/DDBJ databases">
        <authorList>
            <person name="Varghese N."/>
            <person name="Submissions S."/>
        </authorList>
    </citation>
    <scope>NUCLEOTIDE SEQUENCE [LARGE SCALE GENOMIC DNA]</scope>
    <source>
        <strain evidence="1 2">Mar_2010_102</strain>
    </source>
</reference>
<dbReference type="PANTHER" id="PTHR36454">
    <property type="entry name" value="LMO2823 PROTEIN"/>
    <property type="match status" value="1"/>
</dbReference>
<dbReference type="Pfam" id="PF06245">
    <property type="entry name" value="DUF1015"/>
    <property type="match status" value="1"/>
</dbReference>
<dbReference type="InterPro" id="IPR008323">
    <property type="entry name" value="UCP033563"/>
</dbReference>
<gene>
    <name evidence="1" type="ORF">SAMN04488552_0437</name>
</gene>
<name>A0A1H1L0F8_9FLAO</name>
<accession>A0A1H1L0F8</accession>
<dbReference type="AlphaFoldDB" id="A0A1H1L0F8"/>
<dbReference type="PANTHER" id="PTHR36454:SF1">
    <property type="entry name" value="DUF1015 DOMAIN-CONTAINING PROTEIN"/>
    <property type="match status" value="1"/>
</dbReference>
<evidence type="ECO:0000313" key="1">
    <source>
        <dbReference type="EMBL" id="SDR67752.1"/>
    </source>
</evidence>
<keyword evidence="2" id="KW-1185">Reference proteome</keyword>
<protein>
    <submittedName>
        <fullName evidence="1">Uncharacterized conserved protein, DUF1015 family</fullName>
    </submittedName>
</protein>
<sequence length="411" mass="48401">MTKILPFKAVRPAPAYAGLVASRSYEDYGEEELRAQLEFNPYSFLHIINPGYKFQHEIGGEKRFGMVKNRYLEFKEENTLIQDEQPCYYIYNIKTREASCCGIIAATSVEDYEKDVIRRHEDTIAHREELFKEYLKVVGFNTEPVLLTYPDNTVINDLLQERMKTRPEYEFATNNKETHSLWLIDDPANIERIKAEFAAMEKLYIADGHHRSASSWLLAKESRENNPDHTGKESYNYFMSYLISESNLRIFEFSRLIKDLNGHSKEEFLILLDEWFRIENRGLEVYKPSKKHHFNMYLDGEFYSLYLRKTNYEFTDALSELDSYILYEKILKPVLGINDLRYDKRIAYIHGRNDLIELKTRVDTGEFRIGFGMMPAGIEEIKQIADENLTMPPKSTYIEPKLRSGLTIYEF</sequence>
<dbReference type="STRING" id="1250231.SAMN04488552_0437"/>
<dbReference type="PIRSF" id="PIRSF033563">
    <property type="entry name" value="UCP033563"/>
    <property type="match status" value="1"/>
</dbReference>
<proteinExistence type="predicted"/>